<evidence type="ECO:0000256" key="1">
    <source>
        <dbReference type="SAM" id="MobiDB-lite"/>
    </source>
</evidence>
<protein>
    <submittedName>
        <fullName evidence="3">Uncharacterized protein</fullName>
    </submittedName>
</protein>
<organism evidence="3 4">
    <name type="scientific">Mannheimia haemolytica</name>
    <name type="common">Pasteurella haemolytica</name>
    <dbReference type="NCBI Taxonomy" id="75985"/>
    <lineage>
        <taxon>Bacteria</taxon>
        <taxon>Pseudomonadati</taxon>
        <taxon>Pseudomonadota</taxon>
        <taxon>Gammaproteobacteria</taxon>
        <taxon>Pasteurellales</taxon>
        <taxon>Pasteurellaceae</taxon>
        <taxon>Mannheimia</taxon>
    </lineage>
</organism>
<feature type="transmembrane region" description="Helical" evidence="2">
    <location>
        <begin position="330"/>
        <end position="348"/>
    </location>
</feature>
<name>A0A378NBJ7_MANHA</name>
<feature type="transmembrane region" description="Helical" evidence="2">
    <location>
        <begin position="354"/>
        <end position="379"/>
    </location>
</feature>
<evidence type="ECO:0000313" key="4">
    <source>
        <dbReference type="Proteomes" id="UP000254031"/>
    </source>
</evidence>
<keyword evidence="2" id="KW-0812">Transmembrane</keyword>
<evidence type="ECO:0000313" key="3">
    <source>
        <dbReference type="EMBL" id="STY65227.1"/>
    </source>
</evidence>
<dbReference type="RefSeq" id="WP_115262416.1">
    <property type="nucleotide sequence ID" value="NZ_SMAC01000032.1"/>
</dbReference>
<reference evidence="3 4" key="1">
    <citation type="submission" date="2018-06" db="EMBL/GenBank/DDBJ databases">
        <authorList>
            <consortium name="Pathogen Informatics"/>
            <person name="Doyle S."/>
        </authorList>
    </citation>
    <scope>NUCLEOTIDE SEQUENCE [LARGE SCALE GENOMIC DNA]</scope>
    <source>
        <strain evidence="3 4">NCTC9380</strain>
    </source>
</reference>
<dbReference type="AlphaFoldDB" id="A0A378NBJ7"/>
<gene>
    <name evidence="3" type="ORF">NCTC9380_00485</name>
</gene>
<keyword evidence="2" id="KW-0472">Membrane</keyword>
<keyword evidence="2" id="KW-1133">Transmembrane helix</keyword>
<accession>A0A378NBJ7</accession>
<sequence>MSDVIDTLAIEIAANDSFTAVAKPLLSLLERLEGAVNKNTEALDNHGQAAESAAKGTKKLNAEQGKSEKSAKKSTKALKEQEIQTKKNDKSVQDLLKAFDGLTKKIRAFKMIVGAVGTMISFGIGFDKLFLDSAKANKELDITSKNLGMTSRALASWRGAAELSGGSAEGLTGYLNNLSAGLTRLTVQGDTSVTQFFNALGINLLDGSQKAKKLEDIMLELADKFSSMDRVKAFGIAQQMGIDEGTFEMLAQGRQGLEENLQKTAKIYKSNQQDLETARKLTAATAYLNQQFEGLKLMIANAAMPVLLKIADVTNAFFEYLQKNENLVKGVFYGIAGAISIALIPMLISGASAALAFIAPFLPMILIVAGLAAAIGLLYDDYEKWANGGTSLFNWGLFKKWIFDADFTVGNLKNAFADLLTGYKSWEDAVNAAKSWLELKGFTKDGKMSIDSLATGFKNVAKDIYNSLLPALDKVLNVINLLLDGEFVAAWDAAKELGKDAFNAAVDFVGDNIVGDALKGVGGIIDAGVTNIEEAVNTGKKYWNGEITGSEALKEVTGNFAKNAEKAVDEVVNFADNAITRVENGFVRFVNIWGGFDPDEVGPTGNENKLMDSKKGFSKGNFVFEGQQSVKGLTQEETGALAAQMVKRESGGNLRAENQYGYLGLYQFGAAALVDAGLIDDAKYRAAVRKHGKGLSNGSDADVHKAFLADSSNWTIKGGREAFLSNKAIQDNAIVALMNKNVGYLGSTYQGSAEHKAGLLMAAHLKGAGGAKAFANSGIDSSDGNGTKISDYYNTGRKAIQLAKQGKSIQSKPINLNTPVGGYAVANALKANQHTFTTMQNLAQPQNISNNQKTEVAFNGGIHINSTAGTLGGTAQDFVNGVQNRVNVMQFNTGLS</sequence>
<evidence type="ECO:0000256" key="2">
    <source>
        <dbReference type="SAM" id="Phobius"/>
    </source>
</evidence>
<dbReference type="EMBL" id="UGPL01000006">
    <property type="protein sequence ID" value="STY65227.1"/>
    <property type="molecule type" value="Genomic_DNA"/>
</dbReference>
<dbReference type="Proteomes" id="UP000254031">
    <property type="component" value="Unassembled WGS sequence"/>
</dbReference>
<feature type="region of interest" description="Disordered" evidence="1">
    <location>
        <begin position="43"/>
        <end position="82"/>
    </location>
</feature>
<proteinExistence type="predicted"/>
<feature type="compositionally biased region" description="Basic and acidic residues" evidence="1">
    <location>
        <begin position="65"/>
        <end position="82"/>
    </location>
</feature>